<dbReference type="Pfam" id="PF02811">
    <property type="entry name" value="PHP"/>
    <property type="match status" value="1"/>
</dbReference>
<dbReference type="PANTHER" id="PTHR42924">
    <property type="entry name" value="EXONUCLEASE"/>
    <property type="match status" value="1"/>
</dbReference>
<evidence type="ECO:0000259" key="1">
    <source>
        <dbReference type="SMART" id="SM00481"/>
    </source>
</evidence>
<protein>
    <recommendedName>
        <fullName evidence="1">Polymerase/histidinol phosphatase N-terminal domain-containing protein</fullName>
    </recommendedName>
</protein>
<organism evidence="2 3">
    <name type="scientific">Stigmatella aurantiaca</name>
    <dbReference type="NCBI Taxonomy" id="41"/>
    <lineage>
        <taxon>Bacteria</taxon>
        <taxon>Pseudomonadati</taxon>
        <taxon>Myxococcota</taxon>
        <taxon>Myxococcia</taxon>
        <taxon>Myxococcales</taxon>
        <taxon>Cystobacterineae</taxon>
        <taxon>Archangiaceae</taxon>
        <taxon>Stigmatella</taxon>
    </lineage>
</organism>
<dbReference type="GO" id="GO:0035312">
    <property type="term" value="F:5'-3' DNA exonuclease activity"/>
    <property type="evidence" value="ECO:0007669"/>
    <property type="project" value="TreeGrafter"/>
</dbReference>
<reference evidence="3" key="1">
    <citation type="submission" date="2016-10" db="EMBL/GenBank/DDBJ databases">
        <authorList>
            <person name="Varghese N."/>
            <person name="Submissions S."/>
        </authorList>
    </citation>
    <scope>NUCLEOTIDE SEQUENCE [LARGE SCALE GENOMIC DNA]</scope>
    <source>
        <strain evidence="3">DSM 17044</strain>
    </source>
</reference>
<dbReference type="GO" id="GO:0004534">
    <property type="term" value="F:5'-3' RNA exonuclease activity"/>
    <property type="evidence" value="ECO:0007669"/>
    <property type="project" value="TreeGrafter"/>
</dbReference>
<sequence length="272" mass="29141">MIDLHSHTTASDGQHSPEELLTMAAAAGVTVLAVTDHDTVAGLAAAKAAAATRGVELIPGIELSAFVLGREAHILGHFLRPEDPGIARFADALRTEREQRMKQMVDKMRKLGFPVRMEDVYALAEDAHLGRPHLARVLVEKGWCVDTKDAFDRFLGSGRPAWVDRYRLDGADAIQLIRAAGGTATLAHPGSSKMNRAEIALLAKAGLAGLEVLHADHNPSVREKYVALAREFGLVVTAGSDFHGEKVAPGRHLGMASMPAALFQQLRARASA</sequence>
<accession>A0A1H7UV42</accession>
<dbReference type="InterPro" id="IPR052018">
    <property type="entry name" value="PHP_domain"/>
</dbReference>
<dbReference type="Gene3D" id="1.10.150.650">
    <property type="match status" value="1"/>
</dbReference>
<dbReference type="InterPro" id="IPR003141">
    <property type="entry name" value="Pol/His_phosphatase_N"/>
</dbReference>
<dbReference type="InterPro" id="IPR004013">
    <property type="entry name" value="PHP_dom"/>
</dbReference>
<proteinExistence type="predicted"/>
<dbReference type="AlphaFoldDB" id="A0A1H7UV42"/>
<dbReference type="RefSeq" id="WP_075008276.1">
    <property type="nucleotide sequence ID" value="NZ_FOAP01000010.1"/>
</dbReference>
<dbReference type="Gene3D" id="3.20.20.140">
    <property type="entry name" value="Metal-dependent hydrolases"/>
    <property type="match status" value="1"/>
</dbReference>
<gene>
    <name evidence="2" type="ORF">SAMN05444354_110213</name>
</gene>
<dbReference type="SUPFAM" id="SSF89550">
    <property type="entry name" value="PHP domain-like"/>
    <property type="match status" value="1"/>
</dbReference>
<dbReference type="OrthoDB" id="9804333at2"/>
<evidence type="ECO:0000313" key="3">
    <source>
        <dbReference type="Proteomes" id="UP000182719"/>
    </source>
</evidence>
<name>A0A1H7UV42_STIAU</name>
<dbReference type="InterPro" id="IPR016195">
    <property type="entry name" value="Pol/histidinol_Pase-like"/>
</dbReference>
<dbReference type="PANTHER" id="PTHR42924:SF3">
    <property type="entry name" value="POLYMERASE_HISTIDINOL PHOSPHATASE N-TERMINAL DOMAIN-CONTAINING PROTEIN"/>
    <property type="match status" value="1"/>
</dbReference>
<dbReference type="Proteomes" id="UP000182719">
    <property type="component" value="Unassembled WGS sequence"/>
</dbReference>
<keyword evidence="3" id="KW-1185">Reference proteome</keyword>
<feature type="domain" description="Polymerase/histidinol phosphatase N-terminal" evidence="1">
    <location>
        <begin position="2"/>
        <end position="67"/>
    </location>
</feature>
<dbReference type="EMBL" id="FOAP01000010">
    <property type="protein sequence ID" value="SEM00870.1"/>
    <property type="molecule type" value="Genomic_DNA"/>
</dbReference>
<dbReference type="CDD" id="cd07438">
    <property type="entry name" value="PHP_HisPPase_AMP"/>
    <property type="match status" value="1"/>
</dbReference>
<dbReference type="SMART" id="SM00481">
    <property type="entry name" value="POLIIIAc"/>
    <property type="match status" value="1"/>
</dbReference>
<evidence type="ECO:0000313" key="2">
    <source>
        <dbReference type="EMBL" id="SEM00870.1"/>
    </source>
</evidence>